<evidence type="ECO:0000256" key="2">
    <source>
        <dbReference type="ARBA" id="ARBA00006175"/>
    </source>
</evidence>
<keyword evidence="5 8" id="KW-0812">Transmembrane</keyword>
<feature type="transmembrane region" description="Helical" evidence="9">
    <location>
        <begin position="133"/>
        <end position="155"/>
    </location>
</feature>
<reference evidence="11" key="1">
    <citation type="journal article" date="2019" name="Int. J. Syst. Evol. Microbiol.">
        <title>The Global Catalogue of Microorganisms (GCM) 10K type strain sequencing project: providing services to taxonomists for standard genome sequencing and annotation.</title>
        <authorList>
            <consortium name="The Broad Institute Genomics Platform"/>
            <consortium name="The Broad Institute Genome Sequencing Center for Infectious Disease"/>
            <person name="Wu L."/>
            <person name="Ma J."/>
        </authorList>
    </citation>
    <scope>NUCLEOTIDE SEQUENCE [LARGE SCALE GENOMIC DNA]</scope>
    <source>
        <strain evidence="11">CGMCC 4.7248</strain>
    </source>
</reference>
<sequence length="240" mass="24104">MENTYAQRLLAEFLGTAILVFLGVGSIPATLMLQEIGKTSFTMADLGVIAFTFAMAVVAAVFAIGHVSGCHINPAVTLALAATGRMPGREVTGYILAQCAGAVAGAGAVVAVLGSRAVHLGLGVASYAPPTSASQAFLAEALGTFILVFVVFGVVDQRAPGGFAGLPIGFAVFAIAVAVGPVTGAALNPARTLGPLLVSGPAGGPVDWSQLPVYLVAQLVGGLLAGRLYVTMNRLRTIAA</sequence>
<evidence type="ECO:0000256" key="4">
    <source>
        <dbReference type="ARBA" id="ARBA00022475"/>
    </source>
</evidence>
<evidence type="ECO:0000256" key="6">
    <source>
        <dbReference type="ARBA" id="ARBA00022989"/>
    </source>
</evidence>
<dbReference type="InterPro" id="IPR000425">
    <property type="entry name" value="MIP"/>
</dbReference>
<dbReference type="Proteomes" id="UP001596154">
    <property type="component" value="Unassembled WGS sequence"/>
</dbReference>
<feature type="transmembrane region" description="Helical" evidence="9">
    <location>
        <begin position="211"/>
        <end position="230"/>
    </location>
</feature>
<organism evidence="10 11">
    <name type="scientific">Streptomyces bullii</name>
    <dbReference type="NCBI Taxonomy" id="349910"/>
    <lineage>
        <taxon>Bacteria</taxon>
        <taxon>Bacillati</taxon>
        <taxon>Actinomycetota</taxon>
        <taxon>Actinomycetes</taxon>
        <taxon>Kitasatosporales</taxon>
        <taxon>Streptomycetaceae</taxon>
        <taxon>Streptomyces</taxon>
    </lineage>
</organism>
<feature type="transmembrane region" description="Helical" evidence="9">
    <location>
        <begin position="46"/>
        <end position="70"/>
    </location>
</feature>
<dbReference type="InterPro" id="IPR034294">
    <property type="entry name" value="Aquaporin_transptr"/>
</dbReference>
<dbReference type="InterPro" id="IPR022357">
    <property type="entry name" value="MIP_CS"/>
</dbReference>
<evidence type="ECO:0000256" key="7">
    <source>
        <dbReference type="ARBA" id="ARBA00023136"/>
    </source>
</evidence>
<evidence type="ECO:0000256" key="5">
    <source>
        <dbReference type="ARBA" id="ARBA00022692"/>
    </source>
</evidence>
<keyword evidence="11" id="KW-1185">Reference proteome</keyword>
<comment type="similarity">
    <text evidence="2 8">Belongs to the MIP/aquaporin (TC 1.A.8) family.</text>
</comment>
<keyword evidence="4" id="KW-1003">Cell membrane</keyword>
<feature type="transmembrane region" description="Helical" evidence="9">
    <location>
        <begin position="91"/>
        <end position="113"/>
    </location>
</feature>
<dbReference type="InterPro" id="IPR023271">
    <property type="entry name" value="Aquaporin-like"/>
</dbReference>
<comment type="caution">
    <text evidence="10">The sequence shown here is derived from an EMBL/GenBank/DDBJ whole genome shotgun (WGS) entry which is preliminary data.</text>
</comment>
<evidence type="ECO:0000313" key="10">
    <source>
        <dbReference type="EMBL" id="MFC5637180.1"/>
    </source>
</evidence>
<dbReference type="Gene3D" id="1.20.1080.10">
    <property type="entry name" value="Glycerol uptake facilitator protein"/>
    <property type="match status" value="1"/>
</dbReference>
<dbReference type="PRINTS" id="PR00783">
    <property type="entry name" value="MINTRINSICP"/>
</dbReference>
<dbReference type="EMBL" id="JBHSNY010000009">
    <property type="protein sequence ID" value="MFC5637180.1"/>
    <property type="molecule type" value="Genomic_DNA"/>
</dbReference>
<keyword evidence="6 9" id="KW-1133">Transmembrane helix</keyword>
<evidence type="ECO:0000256" key="9">
    <source>
        <dbReference type="SAM" id="Phobius"/>
    </source>
</evidence>
<proteinExistence type="inferred from homology"/>
<dbReference type="Pfam" id="PF00230">
    <property type="entry name" value="MIP"/>
    <property type="match status" value="1"/>
</dbReference>
<feature type="transmembrane region" description="Helical" evidence="9">
    <location>
        <begin position="162"/>
        <end position="187"/>
    </location>
</feature>
<evidence type="ECO:0000256" key="1">
    <source>
        <dbReference type="ARBA" id="ARBA00004651"/>
    </source>
</evidence>
<evidence type="ECO:0000313" key="11">
    <source>
        <dbReference type="Proteomes" id="UP001596154"/>
    </source>
</evidence>
<accession>A0ABW0UY63</accession>
<name>A0ABW0UY63_9ACTN</name>
<dbReference type="RefSeq" id="WP_381026179.1">
    <property type="nucleotide sequence ID" value="NZ_JBHSNY010000009.1"/>
</dbReference>
<feature type="transmembrane region" description="Helical" evidence="9">
    <location>
        <begin position="12"/>
        <end position="34"/>
    </location>
</feature>
<gene>
    <name evidence="10" type="ORF">ACFPZJ_25920</name>
</gene>
<comment type="subcellular location">
    <subcellularLocation>
        <location evidence="1">Cell membrane</location>
        <topology evidence="1">Multi-pass membrane protein</topology>
    </subcellularLocation>
</comment>
<evidence type="ECO:0000256" key="3">
    <source>
        <dbReference type="ARBA" id="ARBA00022448"/>
    </source>
</evidence>
<dbReference type="PANTHER" id="PTHR19139">
    <property type="entry name" value="AQUAPORIN TRANSPORTER"/>
    <property type="match status" value="1"/>
</dbReference>
<protein>
    <submittedName>
        <fullName evidence="10">MIP/aquaporin family protein</fullName>
    </submittedName>
</protein>
<dbReference type="PANTHER" id="PTHR19139:SF199">
    <property type="entry name" value="MIP17260P"/>
    <property type="match status" value="1"/>
</dbReference>
<keyword evidence="3 8" id="KW-0813">Transport</keyword>
<dbReference type="PROSITE" id="PS00221">
    <property type="entry name" value="MIP"/>
    <property type="match status" value="1"/>
</dbReference>
<evidence type="ECO:0000256" key="8">
    <source>
        <dbReference type="RuleBase" id="RU000477"/>
    </source>
</evidence>
<dbReference type="SUPFAM" id="SSF81338">
    <property type="entry name" value="Aquaporin-like"/>
    <property type="match status" value="1"/>
</dbReference>
<keyword evidence="7 9" id="KW-0472">Membrane</keyword>